<sequence length="78" mass="8339">MDAEDPITDAGGEDAEEPIKAEPITEPITDGADMAYLDVTVPTDSMNADGRDRPLADREGWTDDGEPTPCNLKMISST</sequence>
<keyword evidence="3" id="KW-1185">Reference proteome</keyword>
<dbReference type="InParanoid" id="A0A409Y290"/>
<feature type="region of interest" description="Disordered" evidence="1">
    <location>
        <begin position="1"/>
        <end position="27"/>
    </location>
</feature>
<evidence type="ECO:0000313" key="2">
    <source>
        <dbReference type="EMBL" id="PPQ97125.1"/>
    </source>
</evidence>
<dbReference type="AlphaFoldDB" id="A0A409Y290"/>
<evidence type="ECO:0000256" key="1">
    <source>
        <dbReference type="SAM" id="MobiDB-lite"/>
    </source>
</evidence>
<dbReference type="Proteomes" id="UP000284706">
    <property type="component" value="Unassembled WGS sequence"/>
</dbReference>
<organism evidence="2 3">
    <name type="scientific">Gymnopilus dilepis</name>
    <dbReference type="NCBI Taxonomy" id="231916"/>
    <lineage>
        <taxon>Eukaryota</taxon>
        <taxon>Fungi</taxon>
        <taxon>Dikarya</taxon>
        <taxon>Basidiomycota</taxon>
        <taxon>Agaricomycotina</taxon>
        <taxon>Agaricomycetes</taxon>
        <taxon>Agaricomycetidae</taxon>
        <taxon>Agaricales</taxon>
        <taxon>Agaricineae</taxon>
        <taxon>Hymenogastraceae</taxon>
        <taxon>Gymnopilus</taxon>
    </lineage>
</organism>
<feature type="region of interest" description="Disordered" evidence="1">
    <location>
        <begin position="43"/>
        <end position="78"/>
    </location>
</feature>
<protein>
    <submittedName>
        <fullName evidence="2">Uncharacterized protein</fullName>
    </submittedName>
</protein>
<feature type="compositionally biased region" description="Acidic residues" evidence="1">
    <location>
        <begin position="1"/>
        <end position="16"/>
    </location>
</feature>
<dbReference type="EMBL" id="NHYE01001288">
    <property type="protein sequence ID" value="PPQ97125.1"/>
    <property type="molecule type" value="Genomic_DNA"/>
</dbReference>
<proteinExistence type="predicted"/>
<accession>A0A409Y290</accession>
<reference evidence="2 3" key="1">
    <citation type="journal article" date="2018" name="Evol. Lett.">
        <title>Horizontal gene cluster transfer increased hallucinogenic mushroom diversity.</title>
        <authorList>
            <person name="Reynolds H.T."/>
            <person name="Vijayakumar V."/>
            <person name="Gluck-Thaler E."/>
            <person name="Korotkin H.B."/>
            <person name="Matheny P.B."/>
            <person name="Slot J.C."/>
        </authorList>
    </citation>
    <scope>NUCLEOTIDE SEQUENCE [LARGE SCALE GENOMIC DNA]</scope>
    <source>
        <strain evidence="2 3">SRW20</strain>
    </source>
</reference>
<gene>
    <name evidence="2" type="ORF">CVT26_000610</name>
</gene>
<evidence type="ECO:0000313" key="3">
    <source>
        <dbReference type="Proteomes" id="UP000284706"/>
    </source>
</evidence>
<name>A0A409Y290_9AGAR</name>
<comment type="caution">
    <text evidence="2">The sequence shown here is derived from an EMBL/GenBank/DDBJ whole genome shotgun (WGS) entry which is preliminary data.</text>
</comment>
<feature type="compositionally biased region" description="Basic and acidic residues" evidence="1">
    <location>
        <begin position="49"/>
        <end position="61"/>
    </location>
</feature>